<accession>A0A364KXL2</accession>
<sequence length="513" mass="57018">MFVFGSSSNASGKTWKFHTEKNDALKTEKPISSNRSTLPEQNLTLLAAAVKAHTEGIKKSETEKPVTNIRSGLWSPEQNFPIIQSSNVPVTKIKKIYFRGKAIIIRLPSHDERQPRRVTEADYEDKFYSWMAAHQTIISTPTALVDKQETAGNYDDPAKISEDLKSLQIGTSENAKGSKEADGKLGLKNSTPGSGEGELKTKKSPIVDAEEQGTQPSKDQSLGISYTGADGSDEVDDDSIGKYFIYRTNESFHARSYDAAIWDSDGENDQSYASPISGSEADFEGSDIDIEEDDADDEGSESGSSNDYDDASIEALLSELKPENERVNSPSGSFQGPPGQVSDLTLDDIDNFLYTAANVISGEAFIRLKPIHNLIENLNGVDLLDATWRCIENWDGQSPNLYSDQMKRLLATVENLNDFVVTECADIDPFKHHHLTMGLRKKELDETLQRMQKKGDWRLRILLQSLLRSWDGEKCMELLSNELLESAPDEFDNMLQEAFDVVYSDSNLVDTVQ</sequence>
<organism evidence="2 3">
    <name type="scientific">Talaromyces amestolkiae</name>
    <dbReference type="NCBI Taxonomy" id="1196081"/>
    <lineage>
        <taxon>Eukaryota</taxon>
        <taxon>Fungi</taxon>
        <taxon>Dikarya</taxon>
        <taxon>Ascomycota</taxon>
        <taxon>Pezizomycotina</taxon>
        <taxon>Eurotiomycetes</taxon>
        <taxon>Eurotiomycetidae</taxon>
        <taxon>Eurotiales</taxon>
        <taxon>Trichocomaceae</taxon>
        <taxon>Talaromyces</taxon>
        <taxon>Talaromyces sect. Talaromyces</taxon>
    </lineage>
</organism>
<gene>
    <name evidence="2" type="ORF">BHQ10_004304</name>
</gene>
<dbReference type="OrthoDB" id="4226698at2759"/>
<proteinExistence type="predicted"/>
<keyword evidence="3" id="KW-1185">Reference proteome</keyword>
<evidence type="ECO:0000256" key="1">
    <source>
        <dbReference type="SAM" id="MobiDB-lite"/>
    </source>
</evidence>
<feature type="compositionally biased region" description="Basic and acidic residues" evidence="1">
    <location>
        <begin position="176"/>
        <end position="185"/>
    </location>
</feature>
<comment type="caution">
    <text evidence="2">The sequence shown here is derived from an EMBL/GenBank/DDBJ whole genome shotgun (WGS) entry which is preliminary data.</text>
</comment>
<dbReference type="GeneID" id="63793520"/>
<dbReference type="STRING" id="1196081.A0A364KXL2"/>
<feature type="region of interest" description="Disordered" evidence="1">
    <location>
        <begin position="290"/>
        <end position="310"/>
    </location>
</feature>
<dbReference type="EMBL" id="MIKG01000007">
    <property type="protein sequence ID" value="RAO68292.1"/>
    <property type="molecule type" value="Genomic_DNA"/>
</dbReference>
<reference evidence="2 3" key="1">
    <citation type="journal article" date="2017" name="Biotechnol. Biofuels">
        <title>Differential beta-glucosidase expression as a function of carbon source availability in Talaromyces amestolkiae: a genomic and proteomic approach.</title>
        <authorList>
            <person name="de Eugenio L.I."/>
            <person name="Mendez-Liter J.A."/>
            <person name="Nieto-Dominguez M."/>
            <person name="Alonso L."/>
            <person name="Gil-Munoz J."/>
            <person name="Barriuso J."/>
            <person name="Prieto A."/>
            <person name="Martinez M.J."/>
        </authorList>
    </citation>
    <scope>NUCLEOTIDE SEQUENCE [LARGE SCALE GENOMIC DNA]</scope>
    <source>
        <strain evidence="2 3">CIB</strain>
    </source>
</reference>
<feature type="region of interest" description="Disordered" evidence="1">
    <location>
        <begin position="172"/>
        <end position="237"/>
    </location>
</feature>
<evidence type="ECO:0000313" key="3">
    <source>
        <dbReference type="Proteomes" id="UP000249363"/>
    </source>
</evidence>
<evidence type="ECO:0000313" key="2">
    <source>
        <dbReference type="EMBL" id="RAO68292.1"/>
    </source>
</evidence>
<dbReference type="RefSeq" id="XP_040732808.1">
    <property type="nucleotide sequence ID" value="XM_040876656.1"/>
</dbReference>
<name>A0A364KXL2_TALAM</name>
<feature type="compositionally biased region" description="Acidic residues" evidence="1">
    <location>
        <begin position="290"/>
        <end position="300"/>
    </location>
</feature>
<dbReference type="AlphaFoldDB" id="A0A364KXL2"/>
<protein>
    <submittedName>
        <fullName evidence="2">Uncharacterized protein</fullName>
    </submittedName>
</protein>
<feature type="compositionally biased region" description="Polar residues" evidence="1">
    <location>
        <begin position="212"/>
        <end position="224"/>
    </location>
</feature>
<dbReference type="Proteomes" id="UP000249363">
    <property type="component" value="Unassembled WGS sequence"/>
</dbReference>